<dbReference type="InterPro" id="IPR038058">
    <property type="entry name" value="PhnH-like_sp"/>
</dbReference>
<gene>
    <name evidence="1" type="ORF">Ga0080574_TMP3556</name>
</gene>
<dbReference type="PIRSF" id="PIRSF020680">
    <property type="entry name" value="PhnH"/>
    <property type="match status" value="1"/>
</dbReference>
<dbReference type="SUPFAM" id="SSF159709">
    <property type="entry name" value="PhnH-like"/>
    <property type="match status" value="1"/>
</dbReference>
<sequence length="189" mass="19772">MRDDVLSGGFAEAPVEAARAFRAALEAMARPGTIHTVSGAAAPAPVSVAASVLLLTLCDRETPLYLAPGHDGDAVRDWVAFHIGAPLVGPGEAMFALGGWEALKPLDAYRIGTPDYPDRSVTLIAELPGLAAEGARLTGPGIREAAFLSLPETRAFRANRALFPLGWDCFLSAGDRIAALPRTTIVEAL</sequence>
<dbReference type="Gene3D" id="3.40.50.11310">
    <property type="entry name" value="Bacterial phosphonate metabolism protein PhnH"/>
    <property type="match status" value="1"/>
</dbReference>
<dbReference type="EMBL" id="CP015093">
    <property type="protein sequence ID" value="APZ53890.1"/>
    <property type="molecule type" value="Genomic_DNA"/>
</dbReference>
<dbReference type="AlphaFoldDB" id="A0A1P8UWY4"/>
<dbReference type="InterPro" id="IPR008772">
    <property type="entry name" value="Phosphonate_metab_PhnH"/>
</dbReference>
<dbReference type="Proteomes" id="UP000187059">
    <property type="component" value="Chromosome"/>
</dbReference>
<name>A0A1P8UWY4_9RHOB</name>
<dbReference type="GO" id="GO:0061693">
    <property type="term" value="F:alpha-D-ribose 1-methylphosphonate 5-triphosphate synthase activity"/>
    <property type="evidence" value="ECO:0007669"/>
    <property type="project" value="UniProtKB-EC"/>
</dbReference>
<dbReference type="STRING" id="1250539.Ga0080574_TMP3556"/>
<dbReference type="KEGG" id="paby:Ga0080574_TMP3556"/>
<dbReference type="GO" id="GO:0019634">
    <property type="term" value="P:organic phosphonate metabolic process"/>
    <property type="evidence" value="ECO:0007669"/>
    <property type="project" value="InterPro"/>
</dbReference>
<accession>A0A1P8UWY4</accession>
<dbReference type="NCBIfam" id="TIGR03292">
    <property type="entry name" value="PhnH_redo"/>
    <property type="match status" value="1"/>
</dbReference>
<evidence type="ECO:0000313" key="2">
    <source>
        <dbReference type="Proteomes" id="UP000187059"/>
    </source>
</evidence>
<evidence type="ECO:0000313" key="1">
    <source>
        <dbReference type="EMBL" id="APZ53890.1"/>
    </source>
</evidence>
<keyword evidence="2" id="KW-1185">Reference proteome</keyword>
<dbReference type="OrthoDB" id="9814509at2"/>
<dbReference type="Pfam" id="PF05845">
    <property type="entry name" value="PhnH"/>
    <property type="match status" value="1"/>
</dbReference>
<proteinExistence type="predicted"/>
<dbReference type="RefSeq" id="WP_076702881.1">
    <property type="nucleotide sequence ID" value="NZ_CP015093.1"/>
</dbReference>
<keyword evidence="1" id="KW-0808">Transferase</keyword>
<protein>
    <submittedName>
        <fullName evidence="1">Alpha-D-ribose 1-methylphosphonate 5-triphosphate synthase subunit PhnH</fullName>
        <ecNumber evidence="1">2.7.8.37</ecNumber>
    </submittedName>
</protein>
<dbReference type="EC" id="2.7.8.37" evidence="1"/>
<reference evidence="1 2" key="1">
    <citation type="submission" date="2016-04" db="EMBL/GenBank/DDBJ databases">
        <title>Deep-sea bacteria in the southern Pacific.</title>
        <authorList>
            <person name="Tang K."/>
        </authorList>
    </citation>
    <scope>NUCLEOTIDE SEQUENCE [LARGE SCALE GENOMIC DNA]</scope>
    <source>
        <strain evidence="1 2">JLT2014</strain>
    </source>
</reference>
<organism evidence="1 2">
    <name type="scientific">Salipiger abyssi</name>
    <dbReference type="NCBI Taxonomy" id="1250539"/>
    <lineage>
        <taxon>Bacteria</taxon>
        <taxon>Pseudomonadati</taxon>
        <taxon>Pseudomonadota</taxon>
        <taxon>Alphaproteobacteria</taxon>
        <taxon>Rhodobacterales</taxon>
        <taxon>Roseobacteraceae</taxon>
        <taxon>Salipiger</taxon>
    </lineage>
</organism>